<dbReference type="EMBL" id="GBXM01018111">
    <property type="protein sequence ID" value="JAH90466.1"/>
    <property type="molecule type" value="Transcribed_RNA"/>
</dbReference>
<evidence type="ECO:0000313" key="1">
    <source>
        <dbReference type="EMBL" id="JAH90466.1"/>
    </source>
</evidence>
<organism evidence="1">
    <name type="scientific">Anguilla anguilla</name>
    <name type="common">European freshwater eel</name>
    <name type="synonym">Muraena anguilla</name>
    <dbReference type="NCBI Taxonomy" id="7936"/>
    <lineage>
        <taxon>Eukaryota</taxon>
        <taxon>Metazoa</taxon>
        <taxon>Chordata</taxon>
        <taxon>Craniata</taxon>
        <taxon>Vertebrata</taxon>
        <taxon>Euteleostomi</taxon>
        <taxon>Actinopterygii</taxon>
        <taxon>Neopterygii</taxon>
        <taxon>Teleostei</taxon>
        <taxon>Anguilliformes</taxon>
        <taxon>Anguillidae</taxon>
        <taxon>Anguilla</taxon>
    </lineage>
</organism>
<accession>A0A0E9WJK3</accession>
<reference evidence="1" key="1">
    <citation type="submission" date="2014-11" db="EMBL/GenBank/DDBJ databases">
        <authorList>
            <person name="Amaro Gonzalez C."/>
        </authorList>
    </citation>
    <scope>NUCLEOTIDE SEQUENCE</scope>
</reference>
<dbReference type="AlphaFoldDB" id="A0A0E9WJK3"/>
<reference evidence="1" key="2">
    <citation type="journal article" date="2015" name="Fish Shellfish Immunol.">
        <title>Early steps in the European eel (Anguilla anguilla)-Vibrio vulnificus interaction in the gills: Role of the RtxA13 toxin.</title>
        <authorList>
            <person name="Callol A."/>
            <person name="Pajuelo D."/>
            <person name="Ebbesson L."/>
            <person name="Teles M."/>
            <person name="MacKenzie S."/>
            <person name="Amaro C."/>
        </authorList>
    </citation>
    <scope>NUCLEOTIDE SEQUENCE</scope>
</reference>
<proteinExistence type="predicted"/>
<protein>
    <submittedName>
        <fullName evidence="1">Uncharacterized protein</fullName>
    </submittedName>
</protein>
<sequence length="59" mass="6347">MQPVASTPNPRAGLPNHVPGDLLTCIGIQSNPSKSPHSTAGDLVELPISRNWCVNLWMK</sequence>
<name>A0A0E9WJK3_ANGAN</name>